<feature type="region of interest" description="Disordered" evidence="1">
    <location>
        <begin position="1172"/>
        <end position="1350"/>
    </location>
</feature>
<keyword evidence="2" id="KW-1133">Transmembrane helix</keyword>
<feature type="compositionally biased region" description="Low complexity" evidence="1">
    <location>
        <begin position="1226"/>
        <end position="1236"/>
    </location>
</feature>
<dbReference type="EMBL" id="BRXU01000010">
    <property type="protein sequence ID" value="GLC54300.1"/>
    <property type="molecule type" value="Genomic_DNA"/>
</dbReference>
<feature type="compositionally biased region" description="Gly residues" evidence="1">
    <location>
        <begin position="1291"/>
        <end position="1309"/>
    </location>
</feature>
<feature type="transmembrane region" description="Helical" evidence="2">
    <location>
        <begin position="814"/>
        <end position="831"/>
    </location>
</feature>
<dbReference type="Proteomes" id="UP001165080">
    <property type="component" value="Unassembled WGS sequence"/>
</dbReference>
<reference evidence="3 4" key="1">
    <citation type="journal article" date="2023" name="Commun. Biol.">
        <title>Reorganization of the ancestral sex-determining regions during the evolution of trioecy in Pleodorina starrii.</title>
        <authorList>
            <person name="Takahashi K."/>
            <person name="Suzuki S."/>
            <person name="Kawai-Toyooka H."/>
            <person name="Yamamoto K."/>
            <person name="Hamaji T."/>
            <person name="Ootsuki R."/>
            <person name="Yamaguchi H."/>
            <person name="Kawachi M."/>
            <person name="Higashiyama T."/>
            <person name="Nozaki H."/>
        </authorList>
    </citation>
    <scope>NUCLEOTIDE SEQUENCE [LARGE SCALE GENOMIC DNA]</scope>
    <source>
        <strain evidence="3 4">NIES-4479</strain>
    </source>
</reference>
<feature type="transmembrane region" description="Helical" evidence="2">
    <location>
        <begin position="342"/>
        <end position="362"/>
    </location>
</feature>
<feature type="compositionally biased region" description="Gly residues" evidence="1">
    <location>
        <begin position="1176"/>
        <end position="1196"/>
    </location>
</feature>
<sequence length="1350" mass="139844">MYGNAAAGGGGGAVYVYESNDLNVSCSGDAGALRDAVSFAAAGGAGSFGAACDGSWYGNTALYGAVIASTAASMRVLAPVNSSLQGYRSNDALVVTVELLDAFGQRISGGSPEVTTVFNAGRGSTQPLGLLAQSAEAGVANFTALRVRERPDTYTFNISAYGTLHAIPSAVIAVEVRRCVVGEVTNAEGDSCTPCLEGAYSFNPANTSCDICPPNAQCSQNGTGGFVVLPDDGYWRSGPYSPQVIVCPNEAACTYDGSKHVAAVPGVAKAREVVLVDTLMDIAGGGSGVHFAPNNTDSAITEYRARQCAEGYWGNVCGSCAEGWGQTSEATCSPCPNKSLNALYYFLVSLINVLMIAITIRAQLVRGKEKRRQPQQQQQEQPQQQQPQQQPQQQQEADGTPGTGAEPGKALPPPPPLPPPLPPAPPPPPPPPPGAAEGASWTADGDNAAASGGLASVGGYAGAGAGQQGAAQAAEGDPISVSDPIGDPKSSCGSQQQQQQAPETQAPHVQQYEEDMRDSELLAGTPSIVLKILVSYLQVVSIVRDVALVWPSPVEWLLKLETQISIGIATVVSLDCSLPSTRVPKSMARVLVTVATPFMMMMLALPVWLLLYPAHVISRRKKGEPPLERRRYIKVRLIMTAITIVFFTYPTVTNSLLGIFSCPLLDELPSEGTPYADQLQSVGRYWSKDYNLRCYTGPHRLLMLLLGVPGVLLFSVGVPGFSAWFLWYNRRRLRWRNFFRSYGFLYSDYEDRCYMWESVIMLRKLAVVTVVVFLGAISVQVQLLVSLGVMLLALAAQIWYDPYRCPRMDALERISLYGTTTLIYISLYFSLDLGDVVGLVLTALLVGLNGLVLCWFALIMLREVARLIMRNLDAGEDGVVTSADVMNSLEVLSLKRPWLAKCILRLDQWARRHARVARFLSYAYPYGEPTDPWVVAHTGLQPDFFDTTAPEPEPEPEQQDKDERKGQDGDGDGDGVRESDQDSDRGLEPVRPQAAPGQPGASAGVEGSQRSLPRMGSGSAAAPPLEPQLSITVVQSMPVAEAEAAGATAAGAAAAAGARPGSGGAAAPRRVSASVLGPTPRIISSGSGSSRGAGTGASPPTAATRNPPVLPTSEAPGPPSSASAGSAGGGGDNADGYSPCLPGTADVGQLPPTPCASATAIMPLIAAAAARPGSRLGTGTGTGTGSRPGSGSGSGSHPGAADSGRVPGRLEARGATRVCPQLPRESGSGRAGAAAAPTPDSDLAAELRSGLAAAAGVSSPSASSFALAARPPRSPRISLGAAREPSVRGGVAAGDPGGSAGSGGGGGAFGSRPSSAAAAAPQVTGRRSLSAWEAKEGPEAAPDVAGSDGL</sequence>
<feature type="region of interest" description="Disordered" evidence="1">
    <location>
        <begin position="469"/>
        <end position="511"/>
    </location>
</feature>
<evidence type="ECO:0000256" key="1">
    <source>
        <dbReference type="SAM" id="MobiDB-lite"/>
    </source>
</evidence>
<feature type="compositionally biased region" description="Low complexity" evidence="1">
    <location>
        <begin position="1244"/>
        <end position="1279"/>
    </location>
</feature>
<feature type="transmembrane region" description="Helical" evidence="2">
    <location>
        <begin position="633"/>
        <end position="652"/>
    </location>
</feature>
<keyword evidence="2" id="KW-0812">Transmembrane</keyword>
<organism evidence="3 4">
    <name type="scientific">Pleodorina starrii</name>
    <dbReference type="NCBI Taxonomy" id="330485"/>
    <lineage>
        <taxon>Eukaryota</taxon>
        <taxon>Viridiplantae</taxon>
        <taxon>Chlorophyta</taxon>
        <taxon>core chlorophytes</taxon>
        <taxon>Chlorophyceae</taxon>
        <taxon>CS clade</taxon>
        <taxon>Chlamydomonadales</taxon>
        <taxon>Volvocaceae</taxon>
        <taxon>Pleodorina</taxon>
    </lineage>
</organism>
<evidence type="ECO:0000313" key="3">
    <source>
        <dbReference type="EMBL" id="GLC54300.1"/>
    </source>
</evidence>
<evidence type="ECO:0000313" key="4">
    <source>
        <dbReference type="Proteomes" id="UP001165080"/>
    </source>
</evidence>
<protein>
    <submittedName>
        <fullName evidence="3">Uncharacterized protein</fullName>
    </submittedName>
</protein>
<feature type="region of interest" description="Disordered" evidence="1">
    <location>
        <begin position="1042"/>
        <end position="1156"/>
    </location>
</feature>
<feature type="compositionally biased region" description="Low complexity" evidence="1">
    <location>
        <begin position="374"/>
        <end position="396"/>
    </location>
</feature>
<feature type="compositionally biased region" description="Low complexity" evidence="1">
    <location>
        <begin position="1042"/>
        <end position="1088"/>
    </location>
</feature>
<feature type="transmembrane region" description="Helical" evidence="2">
    <location>
        <begin position="760"/>
        <end position="777"/>
    </location>
</feature>
<feature type="compositionally biased region" description="Pro residues" evidence="1">
    <location>
        <begin position="410"/>
        <end position="434"/>
    </location>
</feature>
<keyword evidence="4" id="KW-1185">Reference proteome</keyword>
<accession>A0A9W6F3B7</accession>
<feature type="transmembrane region" description="Helical" evidence="2">
    <location>
        <begin position="521"/>
        <end position="543"/>
    </location>
</feature>
<evidence type="ECO:0000256" key="2">
    <source>
        <dbReference type="SAM" id="Phobius"/>
    </source>
</evidence>
<feature type="region of interest" description="Disordered" evidence="1">
    <location>
        <begin position="369"/>
        <end position="450"/>
    </location>
</feature>
<dbReference type="PANTHER" id="PTHR11319">
    <property type="entry name" value="G PROTEIN-COUPLED RECEPTOR-RELATED"/>
    <property type="match status" value="1"/>
</dbReference>
<feature type="transmembrane region" description="Helical" evidence="2">
    <location>
        <begin position="590"/>
        <end position="612"/>
    </location>
</feature>
<proteinExistence type="predicted"/>
<feature type="transmembrane region" description="Helical" evidence="2">
    <location>
        <begin position="701"/>
        <end position="727"/>
    </location>
</feature>
<gene>
    <name evidence="3" type="primary">PLESTMB000286</name>
    <name evidence="3" type="ORF">PLESTB_000848400</name>
</gene>
<feature type="compositionally biased region" description="Low complexity" evidence="1">
    <location>
        <begin position="1310"/>
        <end position="1321"/>
    </location>
</feature>
<name>A0A9W6F3B7_9CHLO</name>
<feature type="compositionally biased region" description="Basic and acidic residues" evidence="1">
    <location>
        <begin position="958"/>
        <end position="988"/>
    </location>
</feature>
<comment type="caution">
    <text evidence="3">The sequence shown here is derived from an EMBL/GenBank/DDBJ whole genome shotgun (WGS) entry which is preliminary data.</text>
</comment>
<dbReference type="PANTHER" id="PTHR11319:SF35">
    <property type="entry name" value="OUTER MEMBRANE PROTEIN PMPC-RELATED"/>
    <property type="match status" value="1"/>
</dbReference>
<keyword evidence="2" id="KW-0472">Membrane</keyword>
<feature type="region of interest" description="Disordered" evidence="1">
    <location>
        <begin position="942"/>
        <end position="1024"/>
    </location>
</feature>
<feature type="compositionally biased region" description="Low complexity" evidence="1">
    <location>
        <begin position="992"/>
        <end position="1004"/>
    </location>
</feature>
<feature type="transmembrane region" description="Helical" evidence="2">
    <location>
        <begin position="837"/>
        <end position="861"/>
    </location>
</feature>